<protein>
    <recommendedName>
        <fullName evidence="4">RRM domain-containing protein</fullName>
    </recommendedName>
</protein>
<dbReference type="InterPro" id="IPR000504">
    <property type="entry name" value="RRM_dom"/>
</dbReference>
<organism evidence="5 6">
    <name type="scientific">Pocillopora meandrina</name>
    <dbReference type="NCBI Taxonomy" id="46732"/>
    <lineage>
        <taxon>Eukaryota</taxon>
        <taxon>Metazoa</taxon>
        <taxon>Cnidaria</taxon>
        <taxon>Anthozoa</taxon>
        <taxon>Hexacorallia</taxon>
        <taxon>Scleractinia</taxon>
        <taxon>Astrocoeniina</taxon>
        <taxon>Pocilloporidae</taxon>
        <taxon>Pocillopora</taxon>
    </lineage>
</organism>
<evidence type="ECO:0000256" key="2">
    <source>
        <dbReference type="PROSITE-ProRule" id="PRU00176"/>
    </source>
</evidence>
<dbReference type="Proteomes" id="UP001159428">
    <property type="component" value="Unassembled WGS sequence"/>
</dbReference>
<comment type="caution">
    <text evidence="5">The sequence shown here is derived from an EMBL/GenBank/DDBJ whole genome shotgun (WGS) entry which is preliminary data.</text>
</comment>
<evidence type="ECO:0000256" key="1">
    <source>
        <dbReference type="ARBA" id="ARBA00022884"/>
    </source>
</evidence>
<sequence>MADSENECKVYVGSLKFETDEERLKDYFSTIGAVVKAEVIRDWDTGRSRGFGFVTFDNSSSVPEACDRLNDTELDGRLIKVHKANSRGGGGSSEGRTRGGRGGRGGGYGRGRRGGFGGGGGNYGSGAYGGSANYGPGYTGGGGGGSSGNYYYGSGGGYVSTSQFVLNLFRHTYKKTRWQERCLRKKAPL</sequence>
<dbReference type="AlphaFoldDB" id="A0AAU9WLZ6"/>
<feature type="compositionally biased region" description="Gly residues" evidence="3">
    <location>
        <begin position="100"/>
        <end position="113"/>
    </location>
</feature>
<dbReference type="PANTHER" id="PTHR48027">
    <property type="entry name" value="HETEROGENEOUS NUCLEAR RIBONUCLEOPROTEIN 87F-RELATED"/>
    <property type="match status" value="1"/>
</dbReference>
<dbReference type="SUPFAM" id="SSF54928">
    <property type="entry name" value="RNA-binding domain, RBD"/>
    <property type="match status" value="1"/>
</dbReference>
<dbReference type="Gene3D" id="3.30.70.330">
    <property type="match status" value="1"/>
</dbReference>
<dbReference type="InterPro" id="IPR035979">
    <property type="entry name" value="RBD_domain_sf"/>
</dbReference>
<evidence type="ECO:0000256" key="3">
    <source>
        <dbReference type="SAM" id="MobiDB-lite"/>
    </source>
</evidence>
<keyword evidence="1 2" id="KW-0694">RNA-binding</keyword>
<feature type="region of interest" description="Disordered" evidence="3">
    <location>
        <begin position="81"/>
        <end position="113"/>
    </location>
</feature>
<name>A0AAU9WLZ6_9CNID</name>
<keyword evidence="6" id="KW-1185">Reference proteome</keyword>
<feature type="domain" description="RRM" evidence="4">
    <location>
        <begin position="8"/>
        <end position="86"/>
    </location>
</feature>
<evidence type="ECO:0000259" key="4">
    <source>
        <dbReference type="PROSITE" id="PS50102"/>
    </source>
</evidence>
<evidence type="ECO:0000313" key="6">
    <source>
        <dbReference type="Proteomes" id="UP001159428"/>
    </source>
</evidence>
<reference evidence="5 6" key="1">
    <citation type="submission" date="2022-05" db="EMBL/GenBank/DDBJ databases">
        <authorList>
            <consortium name="Genoscope - CEA"/>
            <person name="William W."/>
        </authorList>
    </citation>
    <scope>NUCLEOTIDE SEQUENCE [LARGE SCALE GENOMIC DNA]</scope>
</reference>
<accession>A0AAU9WLZ6</accession>
<dbReference type="Pfam" id="PF00076">
    <property type="entry name" value="RRM_1"/>
    <property type="match status" value="1"/>
</dbReference>
<gene>
    <name evidence="5" type="ORF">PMEA_00007367</name>
</gene>
<evidence type="ECO:0000313" key="5">
    <source>
        <dbReference type="EMBL" id="CAH3118509.1"/>
    </source>
</evidence>
<dbReference type="InterPro" id="IPR052462">
    <property type="entry name" value="SLIRP/GR-RBP-like"/>
</dbReference>
<dbReference type="EMBL" id="CALNXJ010000016">
    <property type="protein sequence ID" value="CAH3118509.1"/>
    <property type="molecule type" value="Genomic_DNA"/>
</dbReference>
<dbReference type="SMART" id="SM00360">
    <property type="entry name" value="RRM"/>
    <property type="match status" value="1"/>
</dbReference>
<dbReference type="GO" id="GO:0003723">
    <property type="term" value="F:RNA binding"/>
    <property type="evidence" value="ECO:0007669"/>
    <property type="project" value="UniProtKB-UniRule"/>
</dbReference>
<proteinExistence type="predicted"/>
<dbReference type="PROSITE" id="PS50102">
    <property type="entry name" value="RRM"/>
    <property type="match status" value="1"/>
</dbReference>
<dbReference type="InterPro" id="IPR012677">
    <property type="entry name" value="Nucleotide-bd_a/b_plait_sf"/>
</dbReference>